<name>A0A1S0TLN1_LOALO</name>
<dbReference type="KEGG" id="loa:LOAG_12247"/>
<dbReference type="GeneID" id="9949708"/>
<dbReference type="CTD" id="9949708"/>
<evidence type="ECO:0000313" key="1">
    <source>
        <dbReference type="EMBL" id="EFO16260.1"/>
    </source>
</evidence>
<dbReference type="RefSeq" id="XP_003147809.1">
    <property type="nucleotide sequence ID" value="XM_003147761.1"/>
</dbReference>
<organism evidence="1">
    <name type="scientific">Loa loa</name>
    <name type="common">Eye worm</name>
    <name type="synonym">Filaria loa</name>
    <dbReference type="NCBI Taxonomy" id="7209"/>
    <lineage>
        <taxon>Eukaryota</taxon>
        <taxon>Metazoa</taxon>
        <taxon>Ecdysozoa</taxon>
        <taxon>Nematoda</taxon>
        <taxon>Chromadorea</taxon>
        <taxon>Rhabditida</taxon>
        <taxon>Spirurina</taxon>
        <taxon>Spiruromorpha</taxon>
        <taxon>Filarioidea</taxon>
        <taxon>Onchocercidae</taxon>
        <taxon>Loa</taxon>
    </lineage>
</organism>
<gene>
    <name evidence="1" type="ORF">LOAG_12247</name>
</gene>
<accession>A0A1S0TLN1</accession>
<protein>
    <submittedName>
        <fullName evidence="1">Uncharacterized protein</fullName>
    </submittedName>
</protein>
<sequence>MNVMKEGLEEIEYMEILKLENKIIELVKLWESDAKSRKISAAKNEMNISTSSIINNNPLYLVQIQELLKEIRRIDKRNKFSGRKQRPNTFLSDSNIIHKTSYCKICQCHTRRKHFHPKRTPEVKRAISRQLSH</sequence>
<proteinExistence type="predicted"/>
<dbReference type="AlphaFoldDB" id="A0A1S0TLN1"/>
<dbReference type="InParanoid" id="A0A1S0TLN1"/>
<reference evidence="1" key="1">
    <citation type="submission" date="2012-04" db="EMBL/GenBank/DDBJ databases">
        <title>The Genome Sequence of Loa loa.</title>
        <authorList>
            <consortium name="The Broad Institute Genome Sequencing Platform"/>
            <consortium name="Broad Institute Genome Sequencing Center for Infectious Disease"/>
            <person name="Nutman T.B."/>
            <person name="Fink D.L."/>
            <person name="Russ C."/>
            <person name="Young S."/>
            <person name="Zeng Q."/>
            <person name="Gargeya S."/>
            <person name="Alvarado L."/>
            <person name="Berlin A."/>
            <person name="Chapman S.B."/>
            <person name="Chen Z."/>
            <person name="Freedman E."/>
            <person name="Gellesch M."/>
            <person name="Goldberg J."/>
            <person name="Griggs A."/>
            <person name="Gujja S."/>
            <person name="Heilman E.R."/>
            <person name="Heiman D."/>
            <person name="Howarth C."/>
            <person name="Mehta T."/>
            <person name="Neiman D."/>
            <person name="Pearson M."/>
            <person name="Roberts A."/>
            <person name="Saif S."/>
            <person name="Shea T."/>
            <person name="Shenoy N."/>
            <person name="Sisk P."/>
            <person name="Stolte C."/>
            <person name="Sykes S."/>
            <person name="White J."/>
            <person name="Yandava C."/>
            <person name="Haas B."/>
            <person name="Henn M.R."/>
            <person name="Nusbaum C."/>
            <person name="Birren B."/>
        </authorList>
    </citation>
    <scope>NUCLEOTIDE SEQUENCE [LARGE SCALE GENOMIC DNA]</scope>
</reference>
<dbReference type="EMBL" id="JH712349">
    <property type="protein sequence ID" value="EFO16260.1"/>
    <property type="molecule type" value="Genomic_DNA"/>
</dbReference>